<evidence type="ECO:0000313" key="1">
    <source>
        <dbReference type="EMBL" id="CAG8759001.1"/>
    </source>
</evidence>
<feature type="non-terminal residue" evidence="1">
    <location>
        <position position="1"/>
    </location>
</feature>
<dbReference type="Proteomes" id="UP000789396">
    <property type="component" value="Unassembled WGS sequence"/>
</dbReference>
<dbReference type="OrthoDB" id="8932515at2759"/>
<evidence type="ECO:0000313" key="2">
    <source>
        <dbReference type="Proteomes" id="UP000789396"/>
    </source>
</evidence>
<keyword evidence="2" id="KW-1185">Reference proteome</keyword>
<sequence length="152" mass="17244">CKPDKEQQWQNASANTVTKKLTELAKYFTELTSFLESLKSYSLCEWHYNQIVAKPSFIKQFIDKSNLDESERKRVKLSNKKSFADFSAQVNSTSINFGAQVNLTFINFGAQVNPTPVDFGVQVSLPDPIYESLLEQISKLKSANKQLLAKIK</sequence>
<proteinExistence type="predicted"/>
<gene>
    <name evidence="1" type="ORF">RFULGI_LOCUS14162</name>
</gene>
<comment type="caution">
    <text evidence="1">The sequence shown here is derived from an EMBL/GenBank/DDBJ whole genome shotgun (WGS) entry which is preliminary data.</text>
</comment>
<name>A0A9N9NS75_9GLOM</name>
<accession>A0A9N9NS75</accession>
<dbReference type="EMBL" id="CAJVPZ010040172">
    <property type="protein sequence ID" value="CAG8759001.1"/>
    <property type="molecule type" value="Genomic_DNA"/>
</dbReference>
<dbReference type="AlphaFoldDB" id="A0A9N9NS75"/>
<protein>
    <submittedName>
        <fullName evidence="1">5658_t:CDS:1</fullName>
    </submittedName>
</protein>
<feature type="non-terminal residue" evidence="1">
    <location>
        <position position="152"/>
    </location>
</feature>
<organism evidence="1 2">
    <name type="scientific">Racocetra fulgida</name>
    <dbReference type="NCBI Taxonomy" id="60492"/>
    <lineage>
        <taxon>Eukaryota</taxon>
        <taxon>Fungi</taxon>
        <taxon>Fungi incertae sedis</taxon>
        <taxon>Mucoromycota</taxon>
        <taxon>Glomeromycotina</taxon>
        <taxon>Glomeromycetes</taxon>
        <taxon>Diversisporales</taxon>
        <taxon>Gigasporaceae</taxon>
        <taxon>Racocetra</taxon>
    </lineage>
</organism>
<reference evidence="1" key="1">
    <citation type="submission" date="2021-06" db="EMBL/GenBank/DDBJ databases">
        <authorList>
            <person name="Kallberg Y."/>
            <person name="Tangrot J."/>
            <person name="Rosling A."/>
        </authorList>
    </citation>
    <scope>NUCLEOTIDE SEQUENCE</scope>
    <source>
        <strain evidence="1">IN212</strain>
    </source>
</reference>